<protein>
    <submittedName>
        <fullName evidence="1">Uncharacterized protein</fullName>
    </submittedName>
</protein>
<name>A0A2P2Q9R7_RHIMU</name>
<proteinExistence type="predicted"/>
<sequence>MSNLATIYREMHMADQLAWISKIISSFLSKLMHFLQPKIEIKESNHHLFFPTSIWCQNTI</sequence>
<reference evidence="1" key="1">
    <citation type="submission" date="2018-02" db="EMBL/GenBank/DDBJ databases">
        <title>Rhizophora mucronata_Transcriptome.</title>
        <authorList>
            <person name="Meera S.P."/>
            <person name="Sreeshan A."/>
            <person name="Augustine A."/>
        </authorList>
    </citation>
    <scope>NUCLEOTIDE SEQUENCE</scope>
    <source>
        <tissue evidence="1">Leaf</tissue>
    </source>
</reference>
<evidence type="ECO:0000313" key="1">
    <source>
        <dbReference type="EMBL" id="MBX63730.1"/>
    </source>
</evidence>
<dbReference type="EMBL" id="GGEC01083246">
    <property type="protein sequence ID" value="MBX63730.1"/>
    <property type="molecule type" value="Transcribed_RNA"/>
</dbReference>
<organism evidence="1">
    <name type="scientific">Rhizophora mucronata</name>
    <name type="common">Asiatic mangrove</name>
    <dbReference type="NCBI Taxonomy" id="61149"/>
    <lineage>
        <taxon>Eukaryota</taxon>
        <taxon>Viridiplantae</taxon>
        <taxon>Streptophyta</taxon>
        <taxon>Embryophyta</taxon>
        <taxon>Tracheophyta</taxon>
        <taxon>Spermatophyta</taxon>
        <taxon>Magnoliopsida</taxon>
        <taxon>eudicotyledons</taxon>
        <taxon>Gunneridae</taxon>
        <taxon>Pentapetalae</taxon>
        <taxon>rosids</taxon>
        <taxon>fabids</taxon>
        <taxon>Malpighiales</taxon>
        <taxon>Rhizophoraceae</taxon>
        <taxon>Rhizophora</taxon>
    </lineage>
</organism>
<accession>A0A2P2Q9R7</accession>
<dbReference type="AlphaFoldDB" id="A0A2P2Q9R7"/>